<feature type="binding site" evidence="2">
    <location>
        <position position="596"/>
    </location>
    <ligand>
        <name>FAD</name>
        <dbReference type="ChEBI" id="CHEBI:57692"/>
    </ligand>
</feature>
<dbReference type="InterPro" id="IPR007867">
    <property type="entry name" value="GMC_OxRtase_C"/>
</dbReference>
<dbReference type="SUPFAM" id="SSF54373">
    <property type="entry name" value="FAD-linked reductases, C-terminal domain"/>
    <property type="match status" value="1"/>
</dbReference>
<dbReference type="PROSITE" id="PS00624">
    <property type="entry name" value="GMC_OXRED_2"/>
    <property type="match status" value="1"/>
</dbReference>
<name>A0AAN8SBH1_POLSC</name>
<evidence type="ECO:0000256" key="1">
    <source>
        <dbReference type="ARBA" id="ARBA00010790"/>
    </source>
</evidence>
<dbReference type="Gene3D" id="3.30.560.10">
    <property type="entry name" value="Glucose Oxidase, domain 3"/>
    <property type="match status" value="1"/>
</dbReference>
<comment type="cofactor">
    <cofactor evidence="2">
        <name>FAD</name>
        <dbReference type="ChEBI" id="CHEBI:57692"/>
    </cofactor>
</comment>
<comment type="similarity">
    <text evidence="1">Belongs to the GMC oxidoreductase family.</text>
</comment>
<dbReference type="PIRSF" id="PIRSF000137">
    <property type="entry name" value="Alcohol_oxidase"/>
    <property type="match status" value="1"/>
</dbReference>
<accession>A0AAN8SBH1</accession>
<dbReference type="Pfam" id="PF00732">
    <property type="entry name" value="GMC_oxred_N"/>
    <property type="match status" value="1"/>
</dbReference>
<evidence type="ECO:0000313" key="6">
    <source>
        <dbReference type="Proteomes" id="UP001372834"/>
    </source>
</evidence>
<keyword evidence="3" id="KW-0812">Transmembrane</keyword>
<dbReference type="Gene3D" id="3.50.50.60">
    <property type="entry name" value="FAD/NAD(P)-binding domain"/>
    <property type="match status" value="1"/>
</dbReference>
<keyword evidence="3" id="KW-0472">Membrane</keyword>
<dbReference type="SUPFAM" id="SSF51905">
    <property type="entry name" value="FAD/NAD(P)-binding domain"/>
    <property type="match status" value="1"/>
</dbReference>
<feature type="transmembrane region" description="Helical" evidence="3">
    <location>
        <begin position="6"/>
        <end position="27"/>
    </location>
</feature>
<keyword evidence="3" id="KW-1133">Transmembrane helix</keyword>
<sequence length="645" mass="72215">MGYSPVLYSITKIALSYGAGFGFIILLHTAMERYRPDIVDREHRPESITPRMLLSKYDFIVIGAGSAGAVVANRLSENSNWTILLVEAGVDETFISEPPMTFRALQKSEMDWQFQTEPSGNCCLSMKDKRCNWPRGKIMGGSSTINGNIYVRGNKKDYDLWKDLGNEGWGYDDVLKYFKKSENMTVEKYKNDPYHGTGGYLTVEEYRYHTPLAHAFIDAARELGHPVRDINGAYQTGFTLPHGTLRDGLRCSTSKAFIRPAVKRKNLHIAMETYAERILIKRVKKQAYGVLIKMKGMLPKRIYADKEVILCAGAIQSPQLLMISGVGPRDHLRKMGIPVVLDAKGVGMNLQDHVAMGGTTYLVNGDKSNGTTDVGFVLPKLLNAETLNKFLFKGEGPLYCFPDIEVIGYVKTKYTDKEEDWPDIQIMGSSYAENVDGGIFSKRSLGLTDDYFAKCYTPILFKEAFTITPLLLRPKSKGKILLKSKNPYQKPLIYPNYFEDEDDVNTLVEGMKIGHELVKTKSLGKFNPILTSYKIPGCEQYEKPSDEYFACQAKHHTLTIYHPVGTCKMGPKDDDMAVVDARLRVHGVSKLRVVDGSIMPLIVSGNTNAPIIMIGEKASDMIKEDWADKVAVNETTDTSPDDDLE</sequence>
<dbReference type="InterPro" id="IPR000172">
    <property type="entry name" value="GMC_OxRdtase_N"/>
</dbReference>
<dbReference type="PANTHER" id="PTHR11552">
    <property type="entry name" value="GLUCOSE-METHANOL-CHOLINE GMC OXIDOREDUCTASE"/>
    <property type="match status" value="1"/>
</dbReference>
<evidence type="ECO:0000256" key="2">
    <source>
        <dbReference type="PIRSR" id="PIRSR000137-2"/>
    </source>
</evidence>
<proteinExistence type="inferred from homology"/>
<dbReference type="InterPro" id="IPR036188">
    <property type="entry name" value="FAD/NAD-bd_sf"/>
</dbReference>
<dbReference type="EMBL" id="JAWJWE010000002">
    <property type="protein sequence ID" value="KAK6643473.1"/>
    <property type="molecule type" value="Genomic_DNA"/>
</dbReference>
<dbReference type="AlphaFoldDB" id="A0AAN8SBH1"/>
<evidence type="ECO:0000313" key="5">
    <source>
        <dbReference type="EMBL" id="KAK6643473.1"/>
    </source>
</evidence>
<evidence type="ECO:0000259" key="4">
    <source>
        <dbReference type="PROSITE" id="PS00624"/>
    </source>
</evidence>
<gene>
    <name evidence="5" type="ORF">RUM43_004978</name>
</gene>
<keyword evidence="2" id="KW-0274">FAD</keyword>
<dbReference type="GO" id="GO:0016614">
    <property type="term" value="F:oxidoreductase activity, acting on CH-OH group of donors"/>
    <property type="evidence" value="ECO:0007669"/>
    <property type="project" value="InterPro"/>
</dbReference>
<dbReference type="Proteomes" id="UP001372834">
    <property type="component" value="Unassembled WGS sequence"/>
</dbReference>
<feature type="domain" description="Glucose-methanol-choline oxidoreductase N-terminal" evidence="4">
    <location>
        <begin position="313"/>
        <end position="327"/>
    </location>
</feature>
<organism evidence="5 6">
    <name type="scientific">Polyplax serrata</name>
    <name type="common">Common mouse louse</name>
    <dbReference type="NCBI Taxonomy" id="468196"/>
    <lineage>
        <taxon>Eukaryota</taxon>
        <taxon>Metazoa</taxon>
        <taxon>Ecdysozoa</taxon>
        <taxon>Arthropoda</taxon>
        <taxon>Hexapoda</taxon>
        <taxon>Insecta</taxon>
        <taxon>Pterygota</taxon>
        <taxon>Neoptera</taxon>
        <taxon>Paraneoptera</taxon>
        <taxon>Psocodea</taxon>
        <taxon>Troctomorpha</taxon>
        <taxon>Phthiraptera</taxon>
        <taxon>Anoplura</taxon>
        <taxon>Polyplacidae</taxon>
        <taxon>Polyplax</taxon>
    </lineage>
</organism>
<comment type="caution">
    <text evidence="5">The sequence shown here is derived from an EMBL/GenBank/DDBJ whole genome shotgun (WGS) entry which is preliminary data.</text>
</comment>
<dbReference type="PANTHER" id="PTHR11552:SF186">
    <property type="entry name" value="GLUCOSE-METHANOL-CHOLINE OXIDOREDUCTASE N-TERMINAL DOMAIN-CONTAINING PROTEIN"/>
    <property type="match status" value="1"/>
</dbReference>
<evidence type="ECO:0000256" key="3">
    <source>
        <dbReference type="SAM" id="Phobius"/>
    </source>
</evidence>
<protein>
    <recommendedName>
        <fullName evidence="4">Glucose-methanol-choline oxidoreductase N-terminal domain-containing protein</fullName>
    </recommendedName>
</protein>
<keyword evidence="2" id="KW-0285">Flavoprotein</keyword>
<dbReference type="GO" id="GO:0050660">
    <property type="term" value="F:flavin adenine dinucleotide binding"/>
    <property type="evidence" value="ECO:0007669"/>
    <property type="project" value="InterPro"/>
</dbReference>
<dbReference type="InterPro" id="IPR012132">
    <property type="entry name" value="GMC_OxRdtase"/>
</dbReference>
<dbReference type="Pfam" id="PF05199">
    <property type="entry name" value="GMC_oxred_C"/>
    <property type="match status" value="1"/>
</dbReference>
<reference evidence="5 6" key="1">
    <citation type="submission" date="2023-10" db="EMBL/GenBank/DDBJ databases">
        <title>Genomes of two closely related lineages of the louse Polyplax serrata with different host specificities.</title>
        <authorList>
            <person name="Martinu J."/>
            <person name="Tarabai H."/>
            <person name="Stefka J."/>
            <person name="Hypsa V."/>
        </authorList>
    </citation>
    <scope>NUCLEOTIDE SEQUENCE [LARGE SCALE GENOMIC DNA]</scope>
    <source>
        <strain evidence="5">HR10_N</strain>
    </source>
</reference>